<dbReference type="AlphaFoldDB" id="A0A0G0JQA8"/>
<dbReference type="Proteomes" id="UP000034022">
    <property type="component" value="Unassembled WGS sequence"/>
</dbReference>
<name>A0A0G0JQA8_9BACT</name>
<dbReference type="NCBIfam" id="TIGR01439">
    <property type="entry name" value="lp_hng_hel_AbrB"/>
    <property type="match status" value="1"/>
</dbReference>
<evidence type="ECO:0000259" key="1">
    <source>
        <dbReference type="SMART" id="SM00966"/>
    </source>
</evidence>
<dbReference type="InterPro" id="IPR037914">
    <property type="entry name" value="SpoVT-AbrB_sf"/>
</dbReference>
<accession>A0A0G0JQA8</accession>
<comment type="caution">
    <text evidence="2">The sequence shown here is derived from an EMBL/GenBank/DDBJ whole genome shotgun (WGS) entry which is preliminary data.</text>
</comment>
<dbReference type="SUPFAM" id="SSF89447">
    <property type="entry name" value="AbrB/MazE/MraZ-like"/>
    <property type="match status" value="1"/>
</dbReference>
<dbReference type="InterPro" id="IPR007159">
    <property type="entry name" value="SpoVT-AbrB_dom"/>
</dbReference>
<dbReference type="GO" id="GO:0003677">
    <property type="term" value="F:DNA binding"/>
    <property type="evidence" value="ECO:0007669"/>
    <property type="project" value="InterPro"/>
</dbReference>
<gene>
    <name evidence="2" type="ORF">US91_C0010G0044</name>
</gene>
<dbReference type="Gene3D" id="2.10.260.10">
    <property type="match status" value="1"/>
</dbReference>
<dbReference type="Pfam" id="PF04014">
    <property type="entry name" value="MazE_antitoxin"/>
    <property type="match status" value="1"/>
</dbReference>
<evidence type="ECO:0000313" key="2">
    <source>
        <dbReference type="EMBL" id="KKQ69748.1"/>
    </source>
</evidence>
<dbReference type="SMART" id="SM00966">
    <property type="entry name" value="SpoVT_AbrB"/>
    <property type="match status" value="1"/>
</dbReference>
<organism evidence="2 3">
    <name type="scientific">Candidatus Falkowbacteria bacterium GW2011_GWE1_38_31</name>
    <dbReference type="NCBI Taxonomy" id="1618638"/>
    <lineage>
        <taxon>Bacteria</taxon>
        <taxon>Candidatus Falkowiibacteriota</taxon>
    </lineage>
</organism>
<dbReference type="EMBL" id="LBUU01000010">
    <property type="protein sequence ID" value="KKQ69748.1"/>
    <property type="molecule type" value="Genomic_DNA"/>
</dbReference>
<reference evidence="2 3" key="1">
    <citation type="journal article" date="2015" name="Nature">
        <title>rRNA introns, odd ribosomes, and small enigmatic genomes across a large radiation of phyla.</title>
        <authorList>
            <person name="Brown C.T."/>
            <person name="Hug L.A."/>
            <person name="Thomas B.C."/>
            <person name="Sharon I."/>
            <person name="Castelle C.J."/>
            <person name="Singh A."/>
            <person name="Wilkins M.J."/>
            <person name="Williams K.H."/>
            <person name="Banfield J.F."/>
        </authorList>
    </citation>
    <scope>NUCLEOTIDE SEQUENCE [LARGE SCALE GENOMIC DNA]</scope>
</reference>
<protein>
    <submittedName>
        <fullName evidence="2">Transcriptional regulator, AbrB family</fullName>
    </submittedName>
</protein>
<sequence>MKNNKLETLIRIKKNFQITLPGNIRKKMNVSEGDFVNATIDNLGGINIRPVKMIDPSQAYYWTKEWQQAEKEADDDIKNGRVSGPFKNAKEVIHHLNSL</sequence>
<proteinExistence type="predicted"/>
<evidence type="ECO:0000313" key="3">
    <source>
        <dbReference type="Proteomes" id="UP000034022"/>
    </source>
</evidence>
<feature type="domain" description="SpoVT-AbrB" evidence="1">
    <location>
        <begin position="10"/>
        <end position="56"/>
    </location>
</feature>